<dbReference type="GeneID" id="11510247"/>
<proteinExistence type="predicted"/>
<dbReference type="VEuPathDB" id="FungiDB:MYCTH_2110936"/>
<organism evidence="1 2">
    <name type="scientific">Thermothelomyces thermophilus (strain ATCC 42464 / BCRC 31852 / DSM 1799)</name>
    <name type="common">Sporotrichum thermophile</name>
    <dbReference type="NCBI Taxonomy" id="573729"/>
    <lineage>
        <taxon>Eukaryota</taxon>
        <taxon>Fungi</taxon>
        <taxon>Dikarya</taxon>
        <taxon>Ascomycota</taxon>
        <taxon>Pezizomycotina</taxon>
        <taxon>Sordariomycetes</taxon>
        <taxon>Sordariomycetidae</taxon>
        <taxon>Sordariales</taxon>
        <taxon>Chaetomiaceae</taxon>
        <taxon>Thermothelomyces</taxon>
    </lineage>
</organism>
<gene>
    <name evidence="1" type="ORF">MYCTH_2110936</name>
</gene>
<dbReference type="HOGENOM" id="CLU_1611944_0_0_1"/>
<dbReference type="eggNOG" id="KOG3179">
    <property type="taxonomic scope" value="Eukaryota"/>
</dbReference>
<dbReference type="EMBL" id="CP003005">
    <property type="protein sequence ID" value="AEO58652.1"/>
    <property type="molecule type" value="Genomic_DNA"/>
</dbReference>
<keyword evidence="2" id="KW-1185">Reference proteome</keyword>
<dbReference type="OrthoDB" id="92161at2759"/>
<reference evidence="1 2" key="1">
    <citation type="journal article" date="2011" name="Nat. Biotechnol.">
        <title>Comparative genomic analysis of the thermophilic biomass-degrading fungi Myceliophthora thermophila and Thielavia terrestris.</title>
        <authorList>
            <person name="Berka R.M."/>
            <person name="Grigoriev I.V."/>
            <person name="Otillar R."/>
            <person name="Salamov A."/>
            <person name="Grimwood J."/>
            <person name="Reid I."/>
            <person name="Ishmael N."/>
            <person name="John T."/>
            <person name="Darmond C."/>
            <person name="Moisan M.-C."/>
            <person name="Henrissat B."/>
            <person name="Coutinho P.M."/>
            <person name="Lombard V."/>
            <person name="Natvig D.O."/>
            <person name="Lindquist E."/>
            <person name="Schmutz J."/>
            <person name="Lucas S."/>
            <person name="Harris P."/>
            <person name="Powlowski J."/>
            <person name="Bellemare A."/>
            <person name="Taylor D."/>
            <person name="Butler G."/>
            <person name="de Vries R.P."/>
            <person name="Allijn I.E."/>
            <person name="van den Brink J."/>
            <person name="Ushinsky S."/>
            <person name="Storms R."/>
            <person name="Powell A.J."/>
            <person name="Paulsen I.T."/>
            <person name="Elbourne L.D.H."/>
            <person name="Baker S.E."/>
            <person name="Magnuson J."/>
            <person name="LaBoissiere S."/>
            <person name="Clutterbuck A.J."/>
            <person name="Martinez D."/>
            <person name="Wogulis M."/>
            <person name="de Leon A.L."/>
            <person name="Rey M.W."/>
            <person name="Tsang A."/>
        </authorList>
    </citation>
    <scope>NUCLEOTIDE SEQUENCE [LARGE SCALE GENOMIC DNA]</scope>
    <source>
        <strain evidence="2">ATCC 42464 / BCRC 31852 / DSM 1799</strain>
    </source>
</reference>
<evidence type="ECO:0000313" key="2">
    <source>
        <dbReference type="Proteomes" id="UP000007322"/>
    </source>
</evidence>
<protein>
    <submittedName>
        <fullName evidence="1">Uncharacterized protein</fullName>
    </submittedName>
</protein>
<dbReference type="KEGG" id="mtm:MYCTH_2110936"/>
<dbReference type="InParanoid" id="G2QGZ2"/>
<evidence type="ECO:0000313" key="1">
    <source>
        <dbReference type="EMBL" id="AEO58652.1"/>
    </source>
</evidence>
<dbReference type="AlphaFoldDB" id="G2QGZ2"/>
<accession>G2QGZ2</accession>
<name>G2QGZ2_THET4</name>
<dbReference type="STRING" id="573729.G2QGZ2"/>
<dbReference type="RefSeq" id="XP_003663897.1">
    <property type="nucleotide sequence ID" value="XM_003663849.1"/>
</dbReference>
<dbReference type="Proteomes" id="UP000007322">
    <property type="component" value="Chromosome 4"/>
</dbReference>
<sequence>MAEELESSAFRDGPVVRMMVLETDESHPETKSRRGTFGEILHHHFLDAGNAHDPPLGIETDTRYVISEKAGSMPKFQDFKNCHALLITGTTYSAGGNDPWILELLALLKANIASELWLHHPRMCFSGIGTRHIKHYHENNSTVHPTRKRSVASELILNYENLHTD</sequence>